<sequence>MKDNNRWAYFSIVEQMMDYEKRGYWKATDEQKEKLLEVYLELEGDIEEDI</sequence>
<comment type="caution">
    <text evidence="1">The sequence shown here is derived from an EMBL/GenBank/DDBJ whole genome shotgun (WGS) entry which is preliminary data.</text>
</comment>
<protein>
    <submittedName>
        <fullName evidence="1">Uncharacterized protein</fullName>
    </submittedName>
</protein>
<dbReference type="Proteomes" id="UP001374599">
    <property type="component" value="Unassembled WGS sequence"/>
</dbReference>
<evidence type="ECO:0000313" key="1">
    <source>
        <dbReference type="EMBL" id="GMQ65400.1"/>
    </source>
</evidence>
<accession>A0ACB5UR87</accession>
<organism evidence="1 2">
    <name type="scientific">Vallitalea maricola</name>
    <dbReference type="NCBI Taxonomy" id="3074433"/>
    <lineage>
        <taxon>Bacteria</taxon>
        <taxon>Bacillati</taxon>
        <taxon>Bacillota</taxon>
        <taxon>Clostridia</taxon>
        <taxon>Lachnospirales</taxon>
        <taxon>Vallitaleaceae</taxon>
        <taxon>Vallitalea</taxon>
    </lineage>
</organism>
<evidence type="ECO:0000313" key="2">
    <source>
        <dbReference type="Proteomes" id="UP001374599"/>
    </source>
</evidence>
<keyword evidence="2" id="KW-1185">Reference proteome</keyword>
<dbReference type="EMBL" id="BTPU01000221">
    <property type="protein sequence ID" value="GMQ65400.1"/>
    <property type="molecule type" value="Genomic_DNA"/>
</dbReference>
<proteinExistence type="predicted"/>
<reference evidence="1" key="1">
    <citation type="submission" date="2023-09" db="EMBL/GenBank/DDBJ databases">
        <title>Vallitalea sediminicola and Vallitalea maricola sp. nov., anaerobic bacteria isolated from marine sediment.</title>
        <authorList>
            <person name="Hirano S."/>
            <person name="Maeda A."/>
            <person name="Terahara T."/>
            <person name="Mori K."/>
            <person name="Hamada M."/>
            <person name="Matsumoto R."/>
            <person name="Kobayashi T."/>
        </authorList>
    </citation>
    <scope>NUCLEOTIDE SEQUENCE</scope>
    <source>
        <strain evidence="1">AN17-2</strain>
    </source>
</reference>
<gene>
    <name evidence="1" type="ORF">AN2V17_46460</name>
</gene>
<name>A0ACB5UR87_9FIRM</name>